<evidence type="ECO:0000313" key="2">
    <source>
        <dbReference type="EMBL" id="PRH79421.1"/>
    </source>
</evidence>
<sequence length="91" mass="9886">MTKKKRPVFLVVFILVQVIFLIWLIVGVNTASSGSADDCRGLTGDLLRSCEEGNDVGTAIGAGLIIALWAFVDVIFGITYGVYRLARRRPA</sequence>
<dbReference type="RefSeq" id="WP_105868537.1">
    <property type="nucleotide sequence ID" value="NZ_PVLV01000121.1"/>
</dbReference>
<keyword evidence="1" id="KW-0812">Transmembrane</keyword>
<dbReference type="EMBL" id="PVLV01000121">
    <property type="protein sequence ID" value="PRH79421.1"/>
    <property type="molecule type" value="Genomic_DNA"/>
</dbReference>
<protein>
    <submittedName>
        <fullName evidence="2">Uncharacterized protein</fullName>
    </submittedName>
</protein>
<accession>A0A2S9PYC1</accession>
<reference evidence="2 3" key="1">
    <citation type="submission" date="2018-03" db="EMBL/GenBank/DDBJ databases">
        <title>Novel Streptomyces sp. from soil.</title>
        <authorList>
            <person name="Tan G.Y.A."/>
            <person name="Lee Z.Y."/>
        </authorList>
    </citation>
    <scope>NUCLEOTIDE SEQUENCE [LARGE SCALE GENOMIC DNA]</scope>
    <source>
        <strain evidence="2 3">ST5x</strain>
    </source>
</reference>
<dbReference type="OrthoDB" id="3693513at2"/>
<dbReference type="AlphaFoldDB" id="A0A2S9PYC1"/>
<gene>
    <name evidence="2" type="ORF">C6N75_10090</name>
</gene>
<feature type="transmembrane region" description="Helical" evidence="1">
    <location>
        <begin position="60"/>
        <end position="83"/>
    </location>
</feature>
<keyword evidence="1" id="KW-1133">Transmembrane helix</keyword>
<keyword evidence="3" id="KW-1185">Reference proteome</keyword>
<evidence type="ECO:0000256" key="1">
    <source>
        <dbReference type="SAM" id="Phobius"/>
    </source>
</evidence>
<evidence type="ECO:0000313" key="3">
    <source>
        <dbReference type="Proteomes" id="UP000239322"/>
    </source>
</evidence>
<name>A0A2S9PYC1_9ACTN</name>
<proteinExistence type="predicted"/>
<keyword evidence="1" id="KW-0472">Membrane</keyword>
<organism evidence="2 3">
    <name type="scientific">Streptomyces solincola</name>
    <dbReference type="NCBI Taxonomy" id="2100817"/>
    <lineage>
        <taxon>Bacteria</taxon>
        <taxon>Bacillati</taxon>
        <taxon>Actinomycetota</taxon>
        <taxon>Actinomycetes</taxon>
        <taxon>Kitasatosporales</taxon>
        <taxon>Streptomycetaceae</taxon>
        <taxon>Streptomyces</taxon>
    </lineage>
</organism>
<dbReference type="Proteomes" id="UP000239322">
    <property type="component" value="Unassembled WGS sequence"/>
</dbReference>
<comment type="caution">
    <text evidence="2">The sequence shown here is derived from an EMBL/GenBank/DDBJ whole genome shotgun (WGS) entry which is preliminary data.</text>
</comment>